<sequence length="20" mass="2349">MLKRNFRKAVYHWGQTNGAA</sequence>
<organism evidence="1">
    <name type="scientific">Arundo donax</name>
    <name type="common">Giant reed</name>
    <name type="synonym">Donax arundinaceus</name>
    <dbReference type="NCBI Taxonomy" id="35708"/>
    <lineage>
        <taxon>Eukaryota</taxon>
        <taxon>Viridiplantae</taxon>
        <taxon>Streptophyta</taxon>
        <taxon>Embryophyta</taxon>
        <taxon>Tracheophyta</taxon>
        <taxon>Spermatophyta</taxon>
        <taxon>Magnoliopsida</taxon>
        <taxon>Liliopsida</taxon>
        <taxon>Poales</taxon>
        <taxon>Poaceae</taxon>
        <taxon>PACMAD clade</taxon>
        <taxon>Arundinoideae</taxon>
        <taxon>Arundineae</taxon>
        <taxon>Arundo</taxon>
    </lineage>
</organism>
<proteinExistence type="predicted"/>
<reference evidence="1" key="2">
    <citation type="journal article" date="2015" name="Data Brief">
        <title>Shoot transcriptome of the giant reed, Arundo donax.</title>
        <authorList>
            <person name="Barrero R.A."/>
            <person name="Guerrero F.D."/>
            <person name="Moolhuijzen P."/>
            <person name="Goolsby J.A."/>
            <person name="Tidwell J."/>
            <person name="Bellgard S.E."/>
            <person name="Bellgard M.I."/>
        </authorList>
    </citation>
    <scope>NUCLEOTIDE SEQUENCE</scope>
    <source>
        <tissue evidence="1">Shoot tissue taken approximately 20 cm above the soil surface</tissue>
    </source>
</reference>
<name>A0A0A9HAW6_ARUDO</name>
<evidence type="ECO:0000313" key="1">
    <source>
        <dbReference type="EMBL" id="JAE33897.1"/>
    </source>
</evidence>
<dbReference type="EMBL" id="GBRH01163999">
    <property type="protein sequence ID" value="JAE33897.1"/>
    <property type="molecule type" value="Transcribed_RNA"/>
</dbReference>
<protein>
    <submittedName>
        <fullName evidence="1">Uncharacterized protein</fullName>
    </submittedName>
</protein>
<reference evidence="1" key="1">
    <citation type="submission" date="2014-09" db="EMBL/GenBank/DDBJ databases">
        <authorList>
            <person name="Magalhaes I.L.F."/>
            <person name="Oliveira U."/>
            <person name="Santos F.R."/>
            <person name="Vidigal T.H.D.A."/>
            <person name="Brescovit A.D."/>
            <person name="Santos A.J."/>
        </authorList>
    </citation>
    <scope>NUCLEOTIDE SEQUENCE</scope>
    <source>
        <tissue evidence="1">Shoot tissue taken approximately 20 cm above the soil surface</tissue>
    </source>
</reference>
<dbReference type="AlphaFoldDB" id="A0A0A9HAW6"/>
<accession>A0A0A9HAW6</accession>